<evidence type="ECO:0000313" key="1">
    <source>
        <dbReference type="EMBL" id="OHU92436.1"/>
    </source>
</evidence>
<keyword evidence="2" id="KW-1185">Reference proteome</keyword>
<name>A0A1S1MYH8_9GAMM</name>
<dbReference type="OrthoDB" id="5901060at2"/>
<accession>A0A1S1MYH8</accession>
<dbReference type="EMBL" id="MKJU01000008">
    <property type="protein sequence ID" value="OHU92436.1"/>
    <property type="molecule type" value="Genomic_DNA"/>
</dbReference>
<proteinExistence type="predicted"/>
<protein>
    <submittedName>
        <fullName evidence="1">Uncharacterized protein</fullName>
    </submittedName>
</protein>
<evidence type="ECO:0000313" key="2">
    <source>
        <dbReference type="Proteomes" id="UP000179786"/>
    </source>
</evidence>
<dbReference type="RefSeq" id="WP_070983600.1">
    <property type="nucleotide sequence ID" value="NZ_MKJU01000008.1"/>
</dbReference>
<dbReference type="STRING" id="1859457.BET10_05815"/>
<gene>
    <name evidence="1" type="ORF">BET10_05815</name>
</gene>
<dbReference type="AlphaFoldDB" id="A0A1S1MYH8"/>
<organism evidence="1 2">
    <name type="scientific">Pseudoalteromonas amylolytica</name>
    <dbReference type="NCBI Taxonomy" id="1859457"/>
    <lineage>
        <taxon>Bacteria</taxon>
        <taxon>Pseudomonadati</taxon>
        <taxon>Pseudomonadota</taxon>
        <taxon>Gammaproteobacteria</taxon>
        <taxon>Alteromonadales</taxon>
        <taxon>Pseudoalteromonadaceae</taxon>
        <taxon>Pseudoalteromonas</taxon>
    </lineage>
</organism>
<sequence>MTLYCNPNATGIEHTEYSFGYKNEWHSDVEVGLWRIDIPTNRGLDEKGRVDTIGIGVDNVPYVTFGHTCDQDLKQSVLIN</sequence>
<reference evidence="1 2" key="1">
    <citation type="submission" date="2016-09" db="EMBL/GenBank/DDBJ databases">
        <title>Pseudoalteromonas amylolytica sp. nov., isolated from the surface seawater.</title>
        <authorList>
            <person name="Wu Y.-H."/>
            <person name="Cheng H."/>
            <person name="Jin X.-B."/>
            <person name="Wang C.-S."/>
            <person name="Xu X.-W."/>
        </authorList>
    </citation>
    <scope>NUCLEOTIDE SEQUENCE [LARGE SCALE GENOMIC DNA]</scope>
    <source>
        <strain evidence="1 2">JW1</strain>
    </source>
</reference>
<dbReference type="Proteomes" id="UP000179786">
    <property type="component" value="Unassembled WGS sequence"/>
</dbReference>
<comment type="caution">
    <text evidence="1">The sequence shown here is derived from an EMBL/GenBank/DDBJ whole genome shotgun (WGS) entry which is preliminary data.</text>
</comment>